<evidence type="ECO:0000256" key="5">
    <source>
        <dbReference type="SAM" id="MobiDB-lite"/>
    </source>
</evidence>
<accession>A0A0C3SDS5</accession>
<evidence type="ECO:0000313" key="8">
    <source>
        <dbReference type="Proteomes" id="UP000053257"/>
    </source>
</evidence>
<evidence type="ECO:0000256" key="1">
    <source>
        <dbReference type="ARBA" id="ARBA00004141"/>
    </source>
</evidence>
<feature type="transmembrane region" description="Helical" evidence="6">
    <location>
        <begin position="101"/>
        <end position="120"/>
    </location>
</feature>
<gene>
    <name evidence="7" type="ORF">PHLGIDRAFT_101969</name>
</gene>
<dbReference type="GO" id="GO:0007189">
    <property type="term" value="P:adenylate cyclase-activating G protein-coupled receptor signaling pathway"/>
    <property type="evidence" value="ECO:0007669"/>
    <property type="project" value="TreeGrafter"/>
</dbReference>
<keyword evidence="3 6" id="KW-1133">Transmembrane helix</keyword>
<name>A0A0C3SDS5_PHLG1</name>
<dbReference type="EMBL" id="KN840460">
    <property type="protein sequence ID" value="KIP09900.1"/>
    <property type="molecule type" value="Genomic_DNA"/>
</dbReference>
<dbReference type="GO" id="GO:0005886">
    <property type="term" value="C:plasma membrane"/>
    <property type="evidence" value="ECO:0007669"/>
    <property type="project" value="TreeGrafter"/>
</dbReference>
<dbReference type="PANTHER" id="PTHR23112">
    <property type="entry name" value="G PROTEIN-COUPLED RECEPTOR 157-RELATED"/>
    <property type="match status" value="1"/>
</dbReference>
<dbReference type="OrthoDB" id="100006at2759"/>
<feature type="region of interest" description="Disordered" evidence="5">
    <location>
        <begin position="331"/>
        <end position="383"/>
    </location>
</feature>
<feature type="compositionally biased region" description="Polar residues" evidence="5">
    <location>
        <begin position="356"/>
        <end position="383"/>
    </location>
</feature>
<protein>
    <recommendedName>
        <fullName evidence="9">Glucose receptor Git3 N-terminal domain-containing protein</fullName>
    </recommendedName>
</protein>
<keyword evidence="4 6" id="KW-0472">Membrane</keyword>
<evidence type="ECO:0008006" key="9">
    <source>
        <dbReference type="Google" id="ProtNLM"/>
    </source>
</evidence>
<evidence type="ECO:0000256" key="3">
    <source>
        <dbReference type="ARBA" id="ARBA00022989"/>
    </source>
</evidence>
<dbReference type="PANTHER" id="PTHR23112:SF37">
    <property type="entry name" value="G PROTEIN-COUPLED RECEPTOR GPR1"/>
    <property type="match status" value="1"/>
</dbReference>
<evidence type="ECO:0000256" key="2">
    <source>
        <dbReference type="ARBA" id="ARBA00022692"/>
    </source>
</evidence>
<sequence>MEVESALSNAMAGPYDNAHVTGVVSLVIAGILSWLAVLFILSAMVLRVPAFTIHVMPYFISLLVANILQAAGAMINVKWVVDRSVEAGALCSLQGGIKQAGNVGTAVWSFVLSVYVFRLLFLRTTSSAMSRYVTLCVGWLAIVFVVAIGPIAIQTKERGPYFGPSGYWCWITHEYPEEQTFLEYFFEFVSAGMSFILYIIILLRVRGNLVQRSDGWRLRFVPRSERWMLAINRDWLDSSSMCLAARMLWYPIVYSLLLIPVAITRFFEFGGIEIPFWATILTDTLFNLQGLANAVLLTTTRRVMSETASLPSFSAPRKVIDASSPGAMGITPFVLPPPEPSDQQEAKPNRLAPSSLYRSTSVASASTIDSQGSVDSQTPLNGR</sequence>
<dbReference type="STRING" id="745531.A0A0C3SDS5"/>
<organism evidence="7 8">
    <name type="scientific">Phlebiopsis gigantea (strain 11061_1 CR5-6)</name>
    <name type="common">White-rot fungus</name>
    <name type="synonym">Peniophora gigantea</name>
    <dbReference type="NCBI Taxonomy" id="745531"/>
    <lineage>
        <taxon>Eukaryota</taxon>
        <taxon>Fungi</taxon>
        <taxon>Dikarya</taxon>
        <taxon>Basidiomycota</taxon>
        <taxon>Agaricomycotina</taxon>
        <taxon>Agaricomycetes</taxon>
        <taxon>Polyporales</taxon>
        <taxon>Phanerochaetaceae</taxon>
        <taxon>Phlebiopsis</taxon>
    </lineage>
</organism>
<feature type="transmembrane region" description="Helical" evidence="6">
    <location>
        <begin position="248"/>
        <end position="268"/>
    </location>
</feature>
<feature type="transmembrane region" description="Helical" evidence="6">
    <location>
        <begin position="184"/>
        <end position="203"/>
    </location>
</feature>
<keyword evidence="2 6" id="KW-0812">Transmembrane</keyword>
<evidence type="ECO:0000313" key="7">
    <source>
        <dbReference type="EMBL" id="KIP09900.1"/>
    </source>
</evidence>
<feature type="transmembrane region" description="Helical" evidence="6">
    <location>
        <begin position="58"/>
        <end position="81"/>
    </location>
</feature>
<dbReference type="GO" id="GO:0004930">
    <property type="term" value="F:G protein-coupled receptor activity"/>
    <property type="evidence" value="ECO:0007669"/>
    <property type="project" value="TreeGrafter"/>
</dbReference>
<evidence type="ECO:0000256" key="4">
    <source>
        <dbReference type="ARBA" id="ARBA00023136"/>
    </source>
</evidence>
<feature type="transmembrane region" description="Helical" evidence="6">
    <location>
        <begin position="274"/>
        <end position="296"/>
    </location>
</feature>
<keyword evidence="8" id="KW-1185">Reference proteome</keyword>
<comment type="subcellular location">
    <subcellularLocation>
        <location evidence="1">Membrane</location>
        <topology evidence="1">Multi-pass membrane protein</topology>
    </subcellularLocation>
</comment>
<dbReference type="Gene3D" id="1.20.1070.10">
    <property type="entry name" value="Rhodopsin 7-helix transmembrane proteins"/>
    <property type="match status" value="1"/>
</dbReference>
<evidence type="ECO:0000256" key="6">
    <source>
        <dbReference type="SAM" id="Phobius"/>
    </source>
</evidence>
<reference evidence="7 8" key="1">
    <citation type="journal article" date="2014" name="PLoS Genet.">
        <title>Analysis of the Phlebiopsis gigantea genome, transcriptome and secretome provides insight into its pioneer colonization strategies of wood.</title>
        <authorList>
            <person name="Hori C."/>
            <person name="Ishida T."/>
            <person name="Igarashi K."/>
            <person name="Samejima M."/>
            <person name="Suzuki H."/>
            <person name="Master E."/>
            <person name="Ferreira P."/>
            <person name="Ruiz-Duenas F.J."/>
            <person name="Held B."/>
            <person name="Canessa P."/>
            <person name="Larrondo L.F."/>
            <person name="Schmoll M."/>
            <person name="Druzhinina I.S."/>
            <person name="Kubicek C.P."/>
            <person name="Gaskell J.A."/>
            <person name="Kersten P."/>
            <person name="St John F."/>
            <person name="Glasner J."/>
            <person name="Sabat G."/>
            <person name="Splinter BonDurant S."/>
            <person name="Syed K."/>
            <person name="Yadav J."/>
            <person name="Mgbeahuruike A.C."/>
            <person name="Kovalchuk A."/>
            <person name="Asiegbu F.O."/>
            <person name="Lackner G."/>
            <person name="Hoffmeister D."/>
            <person name="Rencoret J."/>
            <person name="Gutierrez A."/>
            <person name="Sun H."/>
            <person name="Lindquist E."/>
            <person name="Barry K."/>
            <person name="Riley R."/>
            <person name="Grigoriev I.V."/>
            <person name="Henrissat B."/>
            <person name="Kues U."/>
            <person name="Berka R.M."/>
            <person name="Martinez A.T."/>
            <person name="Covert S.F."/>
            <person name="Blanchette R.A."/>
            <person name="Cullen D."/>
        </authorList>
    </citation>
    <scope>NUCLEOTIDE SEQUENCE [LARGE SCALE GENOMIC DNA]</scope>
    <source>
        <strain evidence="7 8">11061_1 CR5-6</strain>
    </source>
</reference>
<feature type="transmembrane region" description="Helical" evidence="6">
    <location>
        <begin position="132"/>
        <end position="153"/>
    </location>
</feature>
<dbReference type="AlphaFoldDB" id="A0A0C3SDS5"/>
<feature type="transmembrane region" description="Helical" evidence="6">
    <location>
        <begin position="20"/>
        <end position="46"/>
    </location>
</feature>
<dbReference type="HOGENOM" id="CLU_027149_4_1_1"/>
<proteinExistence type="predicted"/>
<dbReference type="Proteomes" id="UP000053257">
    <property type="component" value="Unassembled WGS sequence"/>
</dbReference>